<gene>
    <name evidence="1" type="ORF">XENOCAPTIV_009068</name>
</gene>
<protein>
    <submittedName>
        <fullName evidence="1">Uncharacterized protein</fullName>
    </submittedName>
</protein>
<reference evidence="1 2" key="1">
    <citation type="submission" date="2021-06" db="EMBL/GenBank/DDBJ databases">
        <authorList>
            <person name="Palmer J.M."/>
        </authorList>
    </citation>
    <scope>NUCLEOTIDE SEQUENCE [LARGE SCALE GENOMIC DNA]</scope>
    <source>
        <strain evidence="1 2">XC_2019</strain>
        <tissue evidence="1">Muscle</tissue>
    </source>
</reference>
<dbReference type="Proteomes" id="UP001434883">
    <property type="component" value="Unassembled WGS sequence"/>
</dbReference>
<organism evidence="1 2">
    <name type="scientific">Xenoophorus captivus</name>
    <dbReference type="NCBI Taxonomy" id="1517983"/>
    <lineage>
        <taxon>Eukaryota</taxon>
        <taxon>Metazoa</taxon>
        <taxon>Chordata</taxon>
        <taxon>Craniata</taxon>
        <taxon>Vertebrata</taxon>
        <taxon>Euteleostomi</taxon>
        <taxon>Actinopterygii</taxon>
        <taxon>Neopterygii</taxon>
        <taxon>Teleostei</taxon>
        <taxon>Neoteleostei</taxon>
        <taxon>Acanthomorphata</taxon>
        <taxon>Ovalentaria</taxon>
        <taxon>Atherinomorphae</taxon>
        <taxon>Cyprinodontiformes</taxon>
        <taxon>Goodeidae</taxon>
        <taxon>Xenoophorus</taxon>
    </lineage>
</organism>
<proteinExistence type="predicted"/>
<evidence type="ECO:0000313" key="2">
    <source>
        <dbReference type="Proteomes" id="UP001434883"/>
    </source>
</evidence>
<accession>A0ABV0QIE3</accession>
<evidence type="ECO:0000313" key="1">
    <source>
        <dbReference type="EMBL" id="MEQ2195208.1"/>
    </source>
</evidence>
<keyword evidence="2" id="KW-1185">Reference proteome</keyword>
<comment type="caution">
    <text evidence="1">The sequence shown here is derived from an EMBL/GenBank/DDBJ whole genome shotgun (WGS) entry which is preliminary data.</text>
</comment>
<name>A0ABV0QIE3_9TELE</name>
<sequence>MQTHQNNECPFAFRYKNKVLSLYPFILAVSQEGWCLSPLGYTLDRSPVHSLQGNTETNNYAHTHPPKGNLERTIDNFWTVGGNQSNWREPIYARGEQANSMQKDLRPDLNPRPSCYQLCHRAARN</sequence>
<dbReference type="EMBL" id="JAHRIN010010481">
    <property type="protein sequence ID" value="MEQ2195208.1"/>
    <property type="molecule type" value="Genomic_DNA"/>
</dbReference>